<dbReference type="PANTHER" id="PTHR12687:SF4">
    <property type="entry name" value="NUCLEOLAR COMPLEX PROTEIN 2 HOMOLOG"/>
    <property type="match status" value="1"/>
</dbReference>
<sequence length="750" mass="85258">KFCGCLSTRNSKSFVAAYSHIVQFETRHYHGRKATKSTRKFAASGQLKKTIDARRKHRDIKKKAEKRKSSKGKGREIVEDEDEAEIEDEEQGEKFKGMSVDDFLGGGFMGEADDMEDAEDGIDEDEEDEVVDDLSDNQSFASIDAWKVRITLYLKIFAPIDLHVDDGEAHLMELSKLAEKDPEFYKYLQENDRELLEFNLDEDGDVVEEEHFEDDMDEDKIPVLSKQILQKWQKALLEQRSLRALRKLLIAFRSAAHMNEEDQVLAWTIDSSSVYNKLVTTTLTYTPVVLHHHCPYKSLPNGKFKAPAQTTKWKTLQKLILSYFHNVMHLLSQLTESDMLRLAMSESAKLVPYITSSRRTVKVYLKTCLDLWSNAEDSVRIAAFISVRKLASATDGSMMDMVLKNTYLTLVRSCKSTSAHTLPSINLMKNSASEIFCIDHAAAYQYAFGYIRQLAIHLRNSMKVKSKEAYKQVYNWQYVHCIDFWATVIARACDKQTLLERGGEESELKALIYPLVQVTLGRSGASTSYLILTDCLTFSCRLIRNSRSYPFHLHLIRSLLHLTRHTHTYVPLAPYLLPILTSTLSSSSKPKASTLRPLDFDTNIRAPQQYLKTRVYNEGLAEETTFLLAEYLASPSVQGSIGFPEIVSAARDDAPEVHQGVQGFVVEGQRGGLGKGLVERIEESAKWVEQKRKGVAFAPGRMGEVEAWESSVNVEDTPLGKYVKVQRKAREKRRKLVEKAREGEDEILDN</sequence>
<gene>
    <name evidence="5" type="ORF">A0H81_05343</name>
</gene>
<organism evidence="5 6">
    <name type="scientific">Grifola frondosa</name>
    <name type="common">Maitake</name>
    <name type="synonym">Polyporus frondosus</name>
    <dbReference type="NCBI Taxonomy" id="5627"/>
    <lineage>
        <taxon>Eukaryota</taxon>
        <taxon>Fungi</taxon>
        <taxon>Dikarya</taxon>
        <taxon>Basidiomycota</taxon>
        <taxon>Agaricomycotina</taxon>
        <taxon>Agaricomycetes</taxon>
        <taxon>Polyporales</taxon>
        <taxon>Grifolaceae</taxon>
        <taxon>Grifola</taxon>
    </lineage>
</organism>
<proteinExistence type="inferred from homology"/>
<dbReference type="InterPro" id="IPR005343">
    <property type="entry name" value="Noc2"/>
</dbReference>
<dbReference type="GO" id="GO:0005654">
    <property type="term" value="C:nucleoplasm"/>
    <property type="evidence" value="ECO:0007669"/>
    <property type="project" value="TreeGrafter"/>
</dbReference>
<evidence type="ECO:0008006" key="7">
    <source>
        <dbReference type="Google" id="ProtNLM"/>
    </source>
</evidence>
<comment type="similarity">
    <text evidence="2">Belongs to the NOC2 family.</text>
</comment>
<dbReference type="GO" id="GO:0042273">
    <property type="term" value="P:ribosomal large subunit biogenesis"/>
    <property type="evidence" value="ECO:0007669"/>
    <property type="project" value="TreeGrafter"/>
</dbReference>
<dbReference type="PANTHER" id="PTHR12687">
    <property type="entry name" value="NUCLEOLAR COMPLEX 2 AND RAD4-RELATED"/>
    <property type="match status" value="1"/>
</dbReference>
<evidence type="ECO:0000256" key="4">
    <source>
        <dbReference type="SAM" id="MobiDB-lite"/>
    </source>
</evidence>
<evidence type="ECO:0000256" key="1">
    <source>
        <dbReference type="ARBA" id="ARBA00004123"/>
    </source>
</evidence>
<dbReference type="OrthoDB" id="10266662at2759"/>
<feature type="compositionally biased region" description="Basic residues" evidence="4">
    <location>
        <begin position="54"/>
        <end position="72"/>
    </location>
</feature>
<name>A0A1C7ME36_GRIFR</name>
<evidence type="ECO:0000313" key="5">
    <source>
        <dbReference type="EMBL" id="OBZ74646.1"/>
    </source>
</evidence>
<evidence type="ECO:0000313" key="6">
    <source>
        <dbReference type="Proteomes" id="UP000092993"/>
    </source>
</evidence>
<keyword evidence="3" id="KW-0539">Nucleus</keyword>
<reference evidence="5 6" key="1">
    <citation type="submission" date="2016-03" db="EMBL/GenBank/DDBJ databases">
        <title>Whole genome sequencing of Grifola frondosa 9006-11.</title>
        <authorList>
            <person name="Min B."/>
            <person name="Park H."/>
            <person name="Kim J.-G."/>
            <person name="Cho H."/>
            <person name="Oh Y.-L."/>
            <person name="Kong W.-S."/>
            <person name="Choi I.-G."/>
        </authorList>
    </citation>
    <scope>NUCLEOTIDE SEQUENCE [LARGE SCALE GENOMIC DNA]</scope>
    <source>
        <strain evidence="5 6">9006-11</strain>
    </source>
</reference>
<dbReference type="Proteomes" id="UP000092993">
    <property type="component" value="Unassembled WGS sequence"/>
</dbReference>
<protein>
    <recommendedName>
        <fullName evidence="7">Nucleolar complex protein 2</fullName>
    </recommendedName>
</protein>
<dbReference type="Pfam" id="PF03715">
    <property type="entry name" value="Noc2"/>
    <property type="match status" value="1"/>
</dbReference>
<dbReference type="AlphaFoldDB" id="A0A1C7ME36"/>
<dbReference type="STRING" id="5627.A0A1C7ME36"/>
<dbReference type="GO" id="GO:0030691">
    <property type="term" value="C:Noc2p-Noc3p complex"/>
    <property type="evidence" value="ECO:0007669"/>
    <property type="project" value="TreeGrafter"/>
</dbReference>
<feature type="non-terminal residue" evidence="5">
    <location>
        <position position="1"/>
    </location>
</feature>
<evidence type="ECO:0000256" key="2">
    <source>
        <dbReference type="ARBA" id="ARBA00005907"/>
    </source>
</evidence>
<dbReference type="EMBL" id="LUGG01000005">
    <property type="protein sequence ID" value="OBZ74646.1"/>
    <property type="molecule type" value="Genomic_DNA"/>
</dbReference>
<feature type="compositionally biased region" description="Acidic residues" evidence="4">
    <location>
        <begin position="78"/>
        <end position="91"/>
    </location>
</feature>
<dbReference type="GO" id="GO:0030690">
    <property type="term" value="C:Noc1p-Noc2p complex"/>
    <property type="evidence" value="ECO:0007669"/>
    <property type="project" value="TreeGrafter"/>
</dbReference>
<comment type="caution">
    <text evidence="5">The sequence shown here is derived from an EMBL/GenBank/DDBJ whole genome shotgun (WGS) entry which is preliminary data.</text>
</comment>
<comment type="subcellular location">
    <subcellularLocation>
        <location evidence="1">Nucleus</location>
    </subcellularLocation>
</comment>
<feature type="compositionally biased region" description="Acidic residues" evidence="4">
    <location>
        <begin position="111"/>
        <end position="128"/>
    </location>
</feature>
<keyword evidence="6" id="KW-1185">Reference proteome</keyword>
<dbReference type="OMA" id="GCLRYYL"/>
<dbReference type="GO" id="GO:0005730">
    <property type="term" value="C:nucleolus"/>
    <property type="evidence" value="ECO:0007669"/>
    <property type="project" value="TreeGrafter"/>
</dbReference>
<feature type="region of interest" description="Disordered" evidence="4">
    <location>
        <begin position="47"/>
        <end position="92"/>
    </location>
</feature>
<accession>A0A1C7ME36</accession>
<evidence type="ECO:0000256" key="3">
    <source>
        <dbReference type="ARBA" id="ARBA00023242"/>
    </source>
</evidence>
<feature type="region of interest" description="Disordered" evidence="4">
    <location>
        <begin position="109"/>
        <end position="128"/>
    </location>
</feature>